<organism evidence="1 2">
    <name type="scientific">Batillaria attramentaria</name>
    <dbReference type="NCBI Taxonomy" id="370345"/>
    <lineage>
        <taxon>Eukaryota</taxon>
        <taxon>Metazoa</taxon>
        <taxon>Spiralia</taxon>
        <taxon>Lophotrochozoa</taxon>
        <taxon>Mollusca</taxon>
        <taxon>Gastropoda</taxon>
        <taxon>Caenogastropoda</taxon>
        <taxon>Sorbeoconcha</taxon>
        <taxon>Cerithioidea</taxon>
        <taxon>Batillariidae</taxon>
        <taxon>Batillaria</taxon>
    </lineage>
</organism>
<protein>
    <submittedName>
        <fullName evidence="1">Uncharacterized protein</fullName>
    </submittedName>
</protein>
<sequence>MQLITSLQTRTVIFYQKEPPEQTPSFKLTSSFVWCPDFVSVPAHRDTRQWASRDLSARFSNHTYRQVEPDKWNSGWAIKPIKRHVRLTLANLLPVTERNVKLHLADTCLKRPIRISLRSPLLTSGQAVTDTKVKNSGCTS</sequence>
<gene>
    <name evidence="1" type="ORF">BaRGS_00005132</name>
</gene>
<reference evidence="1 2" key="1">
    <citation type="journal article" date="2023" name="Sci. Data">
        <title>Genome assembly of the Korean intertidal mud-creeper Batillaria attramentaria.</title>
        <authorList>
            <person name="Patra A.K."/>
            <person name="Ho P.T."/>
            <person name="Jun S."/>
            <person name="Lee S.J."/>
            <person name="Kim Y."/>
            <person name="Won Y.J."/>
        </authorList>
    </citation>
    <scope>NUCLEOTIDE SEQUENCE [LARGE SCALE GENOMIC DNA]</scope>
    <source>
        <strain evidence="1">Wonlab-2016</strain>
    </source>
</reference>
<evidence type="ECO:0000313" key="1">
    <source>
        <dbReference type="EMBL" id="KAK7503593.1"/>
    </source>
</evidence>
<proteinExistence type="predicted"/>
<keyword evidence="2" id="KW-1185">Reference proteome</keyword>
<evidence type="ECO:0000313" key="2">
    <source>
        <dbReference type="Proteomes" id="UP001519460"/>
    </source>
</evidence>
<comment type="caution">
    <text evidence="1">The sequence shown here is derived from an EMBL/GenBank/DDBJ whole genome shotgun (WGS) entry which is preliminary data.</text>
</comment>
<dbReference type="EMBL" id="JACVVK020000019">
    <property type="protein sequence ID" value="KAK7503593.1"/>
    <property type="molecule type" value="Genomic_DNA"/>
</dbReference>
<name>A0ABD0LWX3_9CAEN</name>
<accession>A0ABD0LWX3</accession>
<dbReference type="Proteomes" id="UP001519460">
    <property type="component" value="Unassembled WGS sequence"/>
</dbReference>
<dbReference type="AlphaFoldDB" id="A0ABD0LWX3"/>